<dbReference type="RefSeq" id="XP_070902569.1">
    <property type="nucleotide sequence ID" value="XM_071044643.1"/>
</dbReference>
<dbReference type="InterPro" id="IPR010296">
    <property type="entry name" value="DUF899_thioredox"/>
</dbReference>
<name>A0ABR4KWP3_9EURO</name>
<gene>
    <name evidence="1" type="ORF">BJX68DRAFT_263249</name>
</gene>
<protein>
    <submittedName>
        <fullName evidence="1">Uncharacterized protein</fullName>
    </submittedName>
</protein>
<reference evidence="1 2" key="1">
    <citation type="submission" date="2024-07" db="EMBL/GenBank/DDBJ databases">
        <title>Section-level genome sequencing and comparative genomics of Aspergillus sections Usti and Cavernicolus.</title>
        <authorList>
            <consortium name="Lawrence Berkeley National Laboratory"/>
            <person name="Nybo J.L."/>
            <person name="Vesth T.C."/>
            <person name="Theobald S."/>
            <person name="Frisvad J.C."/>
            <person name="Larsen T.O."/>
            <person name="Kjaerboelling I."/>
            <person name="Rothschild-Mancinelli K."/>
            <person name="Lyhne E.K."/>
            <person name="Kogle M.E."/>
            <person name="Barry K."/>
            <person name="Clum A."/>
            <person name="Na H."/>
            <person name="Ledsgaard L."/>
            <person name="Lin J."/>
            <person name="Lipzen A."/>
            <person name="Kuo A."/>
            <person name="Riley R."/>
            <person name="Mondo S."/>
            <person name="LaButti K."/>
            <person name="Haridas S."/>
            <person name="Pangalinan J."/>
            <person name="Salamov A.A."/>
            <person name="Simmons B.A."/>
            <person name="Magnuson J.K."/>
            <person name="Chen J."/>
            <person name="Drula E."/>
            <person name="Henrissat B."/>
            <person name="Wiebenga A."/>
            <person name="Lubbers R.J."/>
            <person name="Gomes A.C."/>
            <person name="Macurrencykelacurrency M.R."/>
            <person name="Stajich J."/>
            <person name="Grigoriev I.V."/>
            <person name="Mortensen U.H."/>
            <person name="De vries R.P."/>
            <person name="Baker S.E."/>
            <person name="Andersen M.R."/>
        </authorList>
    </citation>
    <scope>NUCLEOTIDE SEQUENCE [LARGE SCALE GENOMIC DNA]</scope>
    <source>
        <strain evidence="1 2">CBS 756.74</strain>
    </source>
</reference>
<proteinExistence type="predicted"/>
<dbReference type="GeneID" id="98159807"/>
<accession>A0ABR4KWP3</accession>
<evidence type="ECO:0000313" key="1">
    <source>
        <dbReference type="EMBL" id="KAL2856705.1"/>
    </source>
</evidence>
<organism evidence="1 2">
    <name type="scientific">Aspergillus pseudodeflectus</name>
    <dbReference type="NCBI Taxonomy" id="176178"/>
    <lineage>
        <taxon>Eukaryota</taxon>
        <taxon>Fungi</taxon>
        <taxon>Dikarya</taxon>
        <taxon>Ascomycota</taxon>
        <taxon>Pezizomycotina</taxon>
        <taxon>Eurotiomycetes</taxon>
        <taxon>Eurotiomycetidae</taxon>
        <taxon>Eurotiales</taxon>
        <taxon>Aspergillaceae</taxon>
        <taxon>Aspergillus</taxon>
        <taxon>Aspergillus subgen. Nidulantes</taxon>
    </lineage>
</organism>
<comment type="caution">
    <text evidence="1">The sequence shown here is derived from an EMBL/GenBank/DDBJ whole genome shotgun (WGS) entry which is preliminary data.</text>
</comment>
<evidence type="ECO:0000313" key="2">
    <source>
        <dbReference type="Proteomes" id="UP001610444"/>
    </source>
</evidence>
<keyword evidence="2" id="KW-1185">Reference proteome</keyword>
<sequence length="202" mass="23118">MVELHKPYSFETIPEDGDEVTKSLTLSDLIDDRRHLIVYHFMFDPASDEGCTGCTVMGYLFPAILGHIHFRSTTVVAVSRAPIDKIAADFNYDMHVTQDDIVQPVEYNFRNKEQLEPILKGFHAIGEQPGRSIFYKGDGTLGEEGKMYHAYSTYGRGREHLINTFCWLDFTPLRRQDGESRVGGIGFHRRDQYTAEELRGLH</sequence>
<dbReference type="Proteomes" id="UP001610444">
    <property type="component" value="Unassembled WGS sequence"/>
</dbReference>
<dbReference type="EMBL" id="JBFXLR010000007">
    <property type="protein sequence ID" value="KAL2856705.1"/>
    <property type="molecule type" value="Genomic_DNA"/>
</dbReference>
<dbReference type="Pfam" id="PF05988">
    <property type="entry name" value="DUF899"/>
    <property type="match status" value="1"/>
</dbReference>